<dbReference type="Proteomes" id="UP000054350">
    <property type="component" value="Unassembled WGS sequence"/>
</dbReference>
<evidence type="ECO:0000256" key="7">
    <source>
        <dbReference type="ARBA" id="ARBA00047761"/>
    </source>
</evidence>
<dbReference type="AlphaFoldDB" id="A0A0L0T1I1"/>
<accession>A0A0L0T1I1</accession>
<dbReference type="OrthoDB" id="57957at2759"/>
<dbReference type="eggNOG" id="KOG2424">
    <property type="taxonomic scope" value="Eukaryota"/>
</dbReference>
<evidence type="ECO:0000256" key="2">
    <source>
        <dbReference type="ARBA" id="ARBA00008978"/>
    </source>
</evidence>
<dbReference type="STRING" id="578462.A0A0L0T1I1"/>
<comment type="catalytic activity">
    <reaction evidence="7 9">
        <text>O-phospho-L-seryl-[protein] + H2O = L-seryl-[protein] + phosphate</text>
        <dbReference type="Rhea" id="RHEA:20629"/>
        <dbReference type="Rhea" id="RHEA-COMP:9863"/>
        <dbReference type="Rhea" id="RHEA-COMP:11604"/>
        <dbReference type="ChEBI" id="CHEBI:15377"/>
        <dbReference type="ChEBI" id="CHEBI:29999"/>
        <dbReference type="ChEBI" id="CHEBI:43474"/>
        <dbReference type="ChEBI" id="CHEBI:83421"/>
        <dbReference type="EC" id="3.1.3.16"/>
    </reaction>
</comment>
<keyword evidence="3 9" id="KW-0507">mRNA processing</keyword>
<evidence type="ECO:0000256" key="9">
    <source>
        <dbReference type="RuleBase" id="RU369031"/>
    </source>
</evidence>
<evidence type="ECO:0000256" key="6">
    <source>
        <dbReference type="ARBA" id="ARBA00023242"/>
    </source>
</evidence>
<keyword evidence="4 9" id="KW-0378">Hydrolase</keyword>
<comment type="function">
    <text evidence="9">Processively dephosphorylates Ser-5 of the heptad repeats YSPTSPS in the C-terminal domain of the largest RNA polymerase II subunit (RPB1).</text>
</comment>
<comment type="subunit">
    <text evidence="9">Component of the cleavage and polyadenylation factor (CPF) complex.</text>
</comment>
<comment type="similarity">
    <text evidence="2 9">Belongs to the SSU72 phosphatase family.</text>
</comment>
<reference evidence="11" key="2">
    <citation type="submission" date="2009-11" db="EMBL/GenBank/DDBJ databases">
        <title>The Genome Sequence of Allomyces macrogynus strain ATCC 38327.</title>
        <authorList>
            <consortium name="The Broad Institute Genome Sequencing Platform"/>
            <person name="Russ C."/>
            <person name="Cuomo C."/>
            <person name="Shea T."/>
            <person name="Young S.K."/>
            <person name="Zeng Q."/>
            <person name="Koehrsen M."/>
            <person name="Haas B."/>
            <person name="Borodovsky M."/>
            <person name="Guigo R."/>
            <person name="Alvarado L."/>
            <person name="Berlin A."/>
            <person name="Borenstein D."/>
            <person name="Chen Z."/>
            <person name="Engels R."/>
            <person name="Freedman E."/>
            <person name="Gellesch M."/>
            <person name="Goldberg J."/>
            <person name="Griggs A."/>
            <person name="Gujja S."/>
            <person name="Heiman D."/>
            <person name="Hepburn T."/>
            <person name="Howarth C."/>
            <person name="Jen D."/>
            <person name="Larson L."/>
            <person name="Lewis B."/>
            <person name="Mehta T."/>
            <person name="Park D."/>
            <person name="Pearson M."/>
            <person name="Roberts A."/>
            <person name="Saif S."/>
            <person name="Shenoy N."/>
            <person name="Sisk P."/>
            <person name="Stolte C."/>
            <person name="Sykes S."/>
            <person name="Walk T."/>
            <person name="White J."/>
            <person name="Yandava C."/>
            <person name="Burger G."/>
            <person name="Gray M.W."/>
            <person name="Holland P.W.H."/>
            <person name="King N."/>
            <person name="Lang F.B.F."/>
            <person name="Roger A.J."/>
            <person name="Ruiz-Trillo I."/>
            <person name="Lander E."/>
            <person name="Nusbaum C."/>
        </authorList>
    </citation>
    <scope>NUCLEOTIDE SEQUENCE [LARGE SCALE GENOMIC DNA]</scope>
    <source>
        <strain evidence="11">ATCC 38327</strain>
    </source>
</reference>
<dbReference type="EC" id="3.1.3.16" evidence="9"/>
<dbReference type="GO" id="GO:0006397">
    <property type="term" value="P:mRNA processing"/>
    <property type="evidence" value="ECO:0007669"/>
    <property type="project" value="UniProtKB-KW"/>
</dbReference>
<sequence>MAACDGQHRSPDHSTFQFDMRRDRPAICSYGTGSAVRLPGPSIDKPNVYDFGTPYATILADLVGKDRALYEANGLVAMLERNRRIKTAPERWQDASLQHQFDVVLTCEERVFDAVCEELWSRPSSCNTPVHVVNLEIKDNPTEAAVGGRLFVDLARRIEACPDLDAGLDTLLRDFAMQFPTHPLLHCVCFH</sequence>
<dbReference type="EMBL" id="GG745357">
    <property type="protein sequence ID" value="KNE68616.1"/>
    <property type="molecule type" value="Genomic_DNA"/>
</dbReference>
<evidence type="ECO:0000256" key="5">
    <source>
        <dbReference type="ARBA" id="ARBA00022912"/>
    </source>
</evidence>
<gene>
    <name evidence="10" type="ORF">AMAG_12785</name>
</gene>
<dbReference type="Pfam" id="PF04722">
    <property type="entry name" value="Ssu72"/>
    <property type="match status" value="1"/>
</dbReference>
<dbReference type="GO" id="GO:0004722">
    <property type="term" value="F:protein serine/threonine phosphatase activity"/>
    <property type="evidence" value="ECO:0007669"/>
    <property type="project" value="UniProtKB-UniRule"/>
</dbReference>
<dbReference type="OMA" id="PNCYEFG"/>
<evidence type="ECO:0000256" key="1">
    <source>
        <dbReference type="ARBA" id="ARBA00004123"/>
    </source>
</evidence>
<organism evidence="10 11">
    <name type="scientific">Allomyces macrogynus (strain ATCC 38327)</name>
    <name type="common">Allomyces javanicus var. macrogynus</name>
    <dbReference type="NCBI Taxonomy" id="578462"/>
    <lineage>
        <taxon>Eukaryota</taxon>
        <taxon>Fungi</taxon>
        <taxon>Fungi incertae sedis</taxon>
        <taxon>Blastocladiomycota</taxon>
        <taxon>Blastocladiomycetes</taxon>
        <taxon>Blastocladiales</taxon>
        <taxon>Blastocladiaceae</taxon>
        <taxon>Allomyces</taxon>
    </lineage>
</organism>
<protein>
    <recommendedName>
        <fullName evidence="9">RNA polymerase II subunit A C-terminal domain phosphatase SSU72</fullName>
        <shortName evidence="9">CTD phosphatase SSU72</shortName>
        <ecNumber evidence="9">3.1.3.16</ecNumber>
    </recommendedName>
</protein>
<evidence type="ECO:0000256" key="4">
    <source>
        <dbReference type="ARBA" id="ARBA00022801"/>
    </source>
</evidence>
<comment type="catalytic activity">
    <reaction evidence="8 9">
        <text>O-phospho-L-threonyl-[protein] + H2O = L-threonyl-[protein] + phosphate</text>
        <dbReference type="Rhea" id="RHEA:47004"/>
        <dbReference type="Rhea" id="RHEA-COMP:11060"/>
        <dbReference type="Rhea" id="RHEA-COMP:11605"/>
        <dbReference type="ChEBI" id="CHEBI:15377"/>
        <dbReference type="ChEBI" id="CHEBI:30013"/>
        <dbReference type="ChEBI" id="CHEBI:43474"/>
        <dbReference type="ChEBI" id="CHEBI:61977"/>
        <dbReference type="EC" id="3.1.3.16"/>
    </reaction>
</comment>
<dbReference type="Gene3D" id="3.40.50.2300">
    <property type="match status" value="1"/>
</dbReference>
<evidence type="ECO:0000313" key="11">
    <source>
        <dbReference type="Proteomes" id="UP000054350"/>
    </source>
</evidence>
<reference evidence="10 11" key="1">
    <citation type="submission" date="2009-11" db="EMBL/GenBank/DDBJ databases">
        <title>Annotation of Allomyces macrogynus ATCC 38327.</title>
        <authorList>
            <consortium name="The Broad Institute Genome Sequencing Platform"/>
            <person name="Russ C."/>
            <person name="Cuomo C."/>
            <person name="Burger G."/>
            <person name="Gray M.W."/>
            <person name="Holland P.W.H."/>
            <person name="King N."/>
            <person name="Lang F.B.F."/>
            <person name="Roger A.J."/>
            <person name="Ruiz-Trillo I."/>
            <person name="Young S.K."/>
            <person name="Zeng Q."/>
            <person name="Gargeya S."/>
            <person name="Fitzgerald M."/>
            <person name="Haas B."/>
            <person name="Abouelleil A."/>
            <person name="Alvarado L."/>
            <person name="Arachchi H.M."/>
            <person name="Berlin A."/>
            <person name="Chapman S.B."/>
            <person name="Gearin G."/>
            <person name="Goldberg J."/>
            <person name="Griggs A."/>
            <person name="Gujja S."/>
            <person name="Hansen M."/>
            <person name="Heiman D."/>
            <person name="Howarth C."/>
            <person name="Larimer J."/>
            <person name="Lui A."/>
            <person name="MacDonald P.J.P."/>
            <person name="McCowen C."/>
            <person name="Montmayeur A."/>
            <person name="Murphy C."/>
            <person name="Neiman D."/>
            <person name="Pearson M."/>
            <person name="Priest M."/>
            <person name="Roberts A."/>
            <person name="Saif S."/>
            <person name="Shea T."/>
            <person name="Sisk P."/>
            <person name="Stolte C."/>
            <person name="Sykes S."/>
            <person name="Wortman J."/>
            <person name="Nusbaum C."/>
            <person name="Birren B."/>
        </authorList>
    </citation>
    <scope>NUCLEOTIDE SEQUENCE [LARGE SCALE GENOMIC DNA]</scope>
    <source>
        <strain evidence="10 11">ATCC 38327</strain>
    </source>
</reference>
<proteinExistence type="inferred from homology"/>
<dbReference type="PANTHER" id="PTHR20383">
    <property type="entry name" value="RNA POLYMERASE II SUBUNIT A C-TERMINAL DOMAIN PHOSPHATASE"/>
    <property type="match status" value="1"/>
</dbReference>
<dbReference type="InterPro" id="IPR006811">
    <property type="entry name" value="RNA_pol_II_suA"/>
</dbReference>
<dbReference type="VEuPathDB" id="FungiDB:AMAG_12785"/>
<keyword evidence="5 9" id="KW-0904">Protein phosphatase</keyword>
<keyword evidence="6 9" id="KW-0539">Nucleus</keyword>
<comment type="function">
    <text evidence="9">Component of the cleavage and polyadenylation factor (CPF) complex, which plays a key role in polyadenylation-dependent pre-mRNA 3'-end formation and cooperates with cleavage factors including the CFIA complex and NAB4/CFIB. SSU72 is required for 3'-end formation of snoRNAs.</text>
</comment>
<dbReference type="GO" id="GO:0005634">
    <property type="term" value="C:nucleus"/>
    <property type="evidence" value="ECO:0007669"/>
    <property type="project" value="UniProtKB-SubCell"/>
</dbReference>
<evidence type="ECO:0000313" key="10">
    <source>
        <dbReference type="EMBL" id="KNE68616.1"/>
    </source>
</evidence>
<evidence type="ECO:0000256" key="8">
    <source>
        <dbReference type="ARBA" id="ARBA00048336"/>
    </source>
</evidence>
<comment type="subcellular location">
    <subcellularLocation>
        <location evidence="1 9">Nucleus</location>
    </subcellularLocation>
</comment>
<evidence type="ECO:0000256" key="3">
    <source>
        <dbReference type="ARBA" id="ARBA00022664"/>
    </source>
</evidence>
<name>A0A0L0T1I1_ALLM3</name>
<keyword evidence="11" id="KW-1185">Reference proteome</keyword>